<evidence type="ECO:0000313" key="2">
    <source>
        <dbReference type="EMBL" id="CAB1452873.1"/>
    </source>
</evidence>
<evidence type="ECO:0000313" key="3">
    <source>
        <dbReference type="Proteomes" id="UP001153269"/>
    </source>
</evidence>
<comment type="caution">
    <text evidence="2">The sequence shown here is derived from an EMBL/GenBank/DDBJ whole genome shotgun (WGS) entry which is preliminary data.</text>
</comment>
<dbReference type="AlphaFoldDB" id="A0A9N7VPD7"/>
<name>A0A9N7VPD7_PLEPL</name>
<feature type="region of interest" description="Disordered" evidence="1">
    <location>
        <begin position="37"/>
        <end position="56"/>
    </location>
</feature>
<reference evidence="2" key="1">
    <citation type="submission" date="2020-03" db="EMBL/GenBank/DDBJ databases">
        <authorList>
            <person name="Weist P."/>
        </authorList>
    </citation>
    <scope>NUCLEOTIDE SEQUENCE</scope>
</reference>
<keyword evidence="3" id="KW-1185">Reference proteome</keyword>
<dbReference type="EMBL" id="CADEAL010004147">
    <property type="protein sequence ID" value="CAB1452873.1"/>
    <property type="molecule type" value="Genomic_DNA"/>
</dbReference>
<proteinExistence type="predicted"/>
<dbReference type="Proteomes" id="UP001153269">
    <property type="component" value="Unassembled WGS sequence"/>
</dbReference>
<protein>
    <submittedName>
        <fullName evidence="2">Uncharacterized protein</fullName>
    </submittedName>
</protein>
<sequence length="127" mass="14100">MKLGCTEAILGSRRPPLPHARRCAVSPPESIQTVACGPGLDSPLRLRPTAGRSKDPPRTMPFHAGFIFLWFSLCFLWKMEPVCSVYTAGWKTRPPDLSKHASEMERYSTAMAADRDIDIGHQDGMSE</sequence>
<accession>A0A9N7VPD7</accession>
<gene>
    <name evidence="2" type="ORF">PLEPLA_LOCUS40623</name>
</gene>
<organism evidence="2 3">
    <name type="scientific">Pleuronectes platessa</name>
    <name type="common">European plaice</name>
    <dbReference type="NCBI Taxonomy" id="8262"/>
    <lineage>
        <taxon>Eukaryota</taxon>
        <taxon>Metazoa</taxon>
        <taxon>Chordata</taxon>
        <taxon>Craniata</taxon>
        <taxon>Vertebrata</taxon>
        <taxon>Euteleostomi</taxon>
        <taxon>Actinopterygii</taxon>
        <taxon>Neopterygii</taxon>
        <taxon>Teleostei</taxon>
        <taxon>Neoteleostei</taxon>
        <taxon>Acanthomorphata</taxon>
        <taxon>Carangaria</taxon>
        <taxon>Pleuronectiformes</taxon>
        <taxon>Pleuronectoidei</taxon>
        <taxon>Pleuronectidae</taxon>
        <taxon>Pleuronectes</taxon>
    </lineage>
</organism>
<evidence type="ECO:0000256" key="1">
    <source>
        <dbReference type="SAM" id="MobiDB-lite"/>
    </source>
</evidence>